<comment type="cofactor">
    <cofactor evidence="2">
        <name>[4Fe-4S] cluster</name>
        <dbReference type="ChEBI" id="CHEBI:49883"/>
    </cofactor>
</comment>
<keyword evidence="18" id="KW-1185">Reference proteome</keyword>
<dbReference type="RefSeq" id="WP_344669249.1">
    <property type="nucleotide sequence ID" value="NZ_BAAAQN010000045.1"/>
</dbReference>
<protein>
    <recommendedName>
        <fullName evidence="5">Oxygen sensor histidine kinase NreB</fullName>
        <ecNumber evidence="4">2.7.13.3</ecNumber>
    </recommendedName>
    <alternativeName>
        <fullName evidence="15">Nitrogen regulation protein B</fullName>
    </alternativeName>
</protein>
<evidence type="ECO:0000256" key="1">
    <source>
        <dbReference type="ARBA" id="ARBA00000085"/>
    </source>
</evidence>
<dbReference type="CDD" id="cd16917">
    <property type="entry name" value="HATPase_UhpB-NarQ-NarX-like"/>
    <property type="match status" value="1"/>
</dbReference>
<dbReference type="InterPro" id="IPR050482">
    <property type="entry name" value="Sensor_HK_TwoCompSys"/>
</dbReference>
<dbReference type="InterPro" id="IPR011712">
    <property type="entry name" value="Sig_transdc_His_kin_sub3_dim/P"/>
</dbReference>
<dbReference type="EC" id="2.7.13.3" evidence="4"/>
<evidence type="ECO:0000256" key="9">
    <source>
        <dbReference type="ARBA" id="ARBA00022723"/>
    </source>
</evidence>
<dbReference type="SUPFAM" id="SSF55874">
    <property type="entry name" value="ATPase domain of HSP90 chaperone/DNA topoisomerase II/histidine kinase"/>
    <property type="match status" value="1"/>
</dbReference>
<dbReference type="Proteomes" id="UP001500751">
    <property type="component" value="Unassembled WGS sequence"/>
</dbReference>
<comment type="subcellular location">
    <subcellularLocation>
        <location evidence="3">Cytoplasm</location>
    </subcellularLocation>
</comment>
<evidence type="ECO:0000313" key="17">
    <source>
        <dbReference type="EMBL" id="GAA2048286.1"/>
    </source>
</evidence>
<dbReference type="PRINTS" id="PR00344">
    <property type="entry name" value="BCTRLSENSOR"/>
</dbReference>
<dbReference type="Gene3D" id="3.30.565.10">
    <property type="entry name" value="Histidine kinase-like ATPase, C-terminal domain"/>
    <property type="match status" value="1"/>
</dbReference>
<dbReference type="EMBL" id="BAAAQN010000045">
    <property type="protein sequence ID" value="GAA2048286.1"/>
    <property type="molecule type" value="Genomic_DNA"/>
</dbReference>
<evidence type="ECO:0000259" key="16">
    <source>
        <dbReference type="PROSITE" id="PS50109"/>
    </source>
</evidence>
<evidence type="ECO:0000256" key="12">
    <source>
        <dbReference type="ARBA" id="ARBA00023012"/>
    </source>
</evidence>
<evidence type="ECO:0000256" key="5">
    <source>
        <dbReference type="ARBA" id="ARBA00017322"/>
    </source>
</evidence>
<comment type="caution">
    <text evidence="17">The sequence shown here is derived from an EMBL/GenBank/DDBJ whole genome shotgun (WGS) entry which is preliminary data.</text>
</comment>
<keyword evidence="11" id="KW-0408">Iron</keyword>
<keyword evidence="12" id="KW-0902">Two-component regulatory system</keyword>
<feature type="domain" description="Histidine kinase" evidence="16">
    <location>
        <begin position="169"/>
        <end position="357"/>
    </location>
</feature>
<keyword evidence="13" id="KW-0411">Iron-sulfur</keyword>
<dbReference type="Gene3D" id="1.20.5.1930">
    <property type="match status" value="1"/>
</dbReference>
<evidence type="ECO:0000256" key="15">
    <source>
        <dbReference type="ARBA" id="ARBA00030800"/>
    </source>
</evidence>
<keyword evidence="6" id="KW-0004">4Fe-4S</keyword>
<dbReference type="PANTHER" id="PTHR24421">
    <property type="entry name" value="NITRATE/NITRITE SENSOR PROTEIN NARX-RELATED"/>
    <property type="match status" value="1"/>
</dbReference>
<evidence type="ECO:0000256" key="4">
    <source>
        <dbReference type="ARBA" id="ARBA00012438"/>
    </source>
</evidence>
<dbReference type="InterPro" id="IPR036890">
    <property type="entry name" value="HATPase_C_sf"/>
</dbReference>
<dbReference type="SMART" id="SM00387">
    <property type="entry name" value="HATPase_c"/>
    <property type="match status" value="1"/>
</dbReference>
<dbReference type="Pfam" id="PF02518">
    <property type="entry name" value="HATPase_c"/>
    <property type="match status" value="1"/>
</dbReference>
<evidence type="ECO:0000313" key="18">
    <source>
        <dbReference type="Proteomes" id="UP001500751"/>
    </source>
</evidence>
<comment type="catalytic activity">
    <reaction evidence="1">
        <text>ATP + protein L-histidine = ADP + protein N-phospho-L-histidine.</text>
        <dbReference type="EC" id="2.7.13.3"/>
    </reaction>
</comment>
<dbReference type="PROSITE" id="PS50109">
    <property type="entry name" value="HIS_KIN"/>
    <property type="match status" value="1"/>
</dbReference>
<evidence type="ECO:0000256" key="14">
    <source>
        <dbReference type="ARBA" id="ARBA00024827"/>
    </source>
</evidence>
<comment type="function">
    <text evidence="14">Member of the two-component regulatory system NreB/NreC involved in the control of dissimilatory nitrate/nitrite reduction in response to oxygen. NreB functions as a direct oxygen sensor histidine kinase which is autophosphorylated, in the absence of oxygen, probably at the conserved histidine residue, and transfers its phosphate group probably to a conserved aspartate residue of NreC. NreB/NreC activates the expression of the nitrate (narGHJI) and nitrite (nir) reductase operons, as well as the putative nitrate transporter gene narT.</text>
</comment>
<evidence type="ECO:0000256" key="3">
    <source>
        <dbReference type="ARBA" id="ARBA00004496"/>
    </source>
</evidence>
<evidence type="ECO:0000256" key="6">
    <source>
        <dbReference type="ARBA" id="ARBA00022485"/>
    </source>
</evidence>
<sequence length="366" mass="40187">MESNGDLADADWLAARIEADHERILERYREQMTASGNALVQDDEALAQAMTNAGQVLEDVAASLRAGRVRIGDGYQAIAWDIGLTRAARGVNPGASLQSASLMFRTVLDAVARVLEERPEAFGLIVTATVALERSIMLRVRTAIAGYTGFLLNQIHDAQVTERRRIARDLHDRIGHSISVTHRQLELFDMYSEVDSGKASQKVEAAQRAVVESMQHLRAFTSDLYEFHSLKSLESALKQYVDSGAGEGVHIRIRVEGDESWAAPEIVDEVFLVLREAARNALRHGSPSTIVINVDITPQELRAFVEDDGEGFDVHDRGDGFGISSMRERARLLGGTLHLRSRMGKGTHVDLVIPLEGRDAGDVAGR</sequence>
<dbReference type="InterPro" id="IPR003594">
    <property type="entry name" value="HATPase_dom"/>
</dbReference>
<keyword evidence="8" id="KW-0808">Transferase</keyword>
<gene>
    <name evidence="17" type="ORF">GCM10009839_62210</name>
</gene>
<keyword evidence="9" id="KW-0479">Metal-binding</keyword>
<keyword evidence="10 17" id="KW-0418">Kinase</keyword>
<evidence type="ECO:0000256" key="13">
    <source>
        <dbReference type="ARBA" id="ARBA00023014"/>
    </source>
</evidence>
<evidence type="ECO:0000256" key="11">
    <source>
        <dbReference type="ARBA" id="ARBA00023004"/>
    </source>
</evidence>
<reference evidence="18" key="1">
    <citation type="journal article" date="2019" name="Int. J. Syst. Evol. Microbiol.">
        <title>The Global Catalogue of Microorganisms (GCM) 10K type strain sequencing project: providing services to taxonomists for standard genome sequencing and annotation.</title>
        <authorList>
            <consortium name="The Broad Institute Genomics Platform"/>
            <consortium name="The Broad Institute Genome Sequencing Center for Infectious Disease"/>
            <person name="Wu L."/>
            <person name="Ma J."/>
        </authorList>
    </citation>
    <scope>NUCLEOTIDE SEQUENCE [LARGE SCALE GENOMIC DNA]</scope>
    <source>
        <strain evidence="18">JCM 16014</strain>
    </source>
</reference>
<dbReference type="Pfam" id="PF07730">
    <property type="entry name" value="HisKA_3"/>
    <property type="match status" value="1"/>
</dbReference>
<dbReference type="InterPro" id="IPR005467">
    <property type="entry name" value="His_kinase_dom"/>
</dbReference>
<organism evidence="17 18">
    <name type="scientific">Catenulispora yoronensis</name>
    <dbReference type="NCBI Taxonomy" id="450799"/>
    <lineage>
        <taxon>Bacteria</taxon>
        <taxon>Bacillati</taxon>
        <taxon>Actinomycetota</taxon>
        <taxon>Actinomycetes</taxon>
        <taxon>Catenulisporales</taxon>
        <taxon>Catenulisporaceae</taxon>
        <taxon>Catenulispora</taxon>
    </lineage>
</organism>
<evidence type="ECO:0000256" key="8">
    <source>
        <dbReference type="ARBA" id="ARBA00022679"/>
    </source>
</evidence>
<name>A0ABP5GMR2_9ACTN</name>
<dbReference type="InterPro" id="IPR004358">
    <property type="entry name" value="Sig_transdc_His_kin-like_C"/>
</dbReference>
<evidence type="ECO:0000256" key="10">
    <source>
        <dbReference type="ARBA" id="ARBA00022777"/>
    </source>
</evidence>
<keyword evidence="7" id="KW-0963">Cytoplasm</keyword>
<accession>A0ABP5GMR2</accession>
<proteinExistence type="predicted"/>
<evidence type="ECO:0000256" key="7">
    <source>
        <dbReference type="ARBA" id="ARBA00022490"/>
    </source>
</evidence>
<dbReference type="GO" id="GO:0016301">
    <property type="term" value="F:kinase activity"/>
    <property type="evidence" value="ECO:0007669"/>
    <property type="project" value="UniProtKB-KW"/>
</dbReference>
<evidence type="ECO:0000256" key="2">
    <source>
        <dbReference type="ARBA" id="ARBA00001966"/>
    </source>
</evidence>